<dbReference type="GO" id="GO:0016853">
    <property type="term" value="F:isomerase activity"/>
    <property type="evidence" value="ECO:0007669"/>
    <property type="project" value="InterPro"/>
</dbReference>
<evidence type="ECO:0000313" key="2">
    <source>
        <dbReference type="Proteomes" id="UP000886785"/>
    </source>
</evidence>
<dbReference type="PANTHER" id="PTHR11122">
    <property type="entry name" value="APOSPORY-ASSOCIATED PROTEIN C-RELATED"/>
    <property type="match status" value="1"/>
</dbReference>
<dbReference type="GO" id="GO:0005975">
    <property type="term" value="P:carbohydrate metabolic process"/>
    <property type="evidence" value="ECO:0007669"/>
    <property type="project" value="InterPro"/>
</dbReference>
<dbReference type="EMBL" id="DVHF01000102">
    <property type="protein sequence ID" value="HIR57750.1"/>
    <property type="molecule type" value="Genomic_DNA"/>
</dbReference>
<dbReference type="SUPFAM" id="SSF74650">
    <property type="entry name" value="Galactose mutarotase-like"/>
    <property type="match status" value="1"/>
</dbReference>
<accession>A0A9D1DRG7</accession>
<dbReference type="AlphaFoldDB" id="A0A9D1DRG7"/>
<dbReference type="Proteomes" id="UP000886785">
    <property type="component" value="Unassembled WGS sequence"/>
</dbReference>
<dbReference type="Pfam" id="PF01263">
    <property type="entry name" value="Aldose_epim"/>
    <property type="match status" value="1"/>
</dbReference>
<dbReference type="InterPro" id="IPR011013">
    <property type="entry name" value="Gal_mutarotase_sf_dom"/>
</dbReference>
<comment type="caution">
    <text evidence="1">The sequence shown here is derived from an EMBL/GenBank/DDBJ whole genome shotgun (WGS) entry which is preliminary data.</text>
</comment>
<dbReference type="Gene3D" id="2.70.98.10">
    <property type="match status" value="1"/>
</dbReference>
<organism evidence="1 2">
    <name type="scientific">Candidatus Gallacutalibacter pullicola</name>
    <dbReference type="NCBI Taxonomy" id="2840830"/>
    <lineage>
        <taxon>Bacteria</taxon>
        <taxon>Bacillati</taxon>
        <taxon>Bacillota</taxon>
        <taxon>Clostridia</taxon>
        <taxon>Eubacteriales</taxon>
        <taxon>Candidatus Gallacutalibacter</taxon>
    </lineage>
</organism>
<dbReference type="CDD" id="cd09024">
    <property type="entry name" value="Aldose_epim_lacX"/>
    <property type="match status" value="1"/>
</dbReference>
<dbReference type="InterPro" id="IPR037481">
    <property type="entry name" value="LacX"/>
</dbReference>
<sequence>MDYVIKSGELTVGVTTKGGQFTSMKDQNGVEYVWQADPAYWANQTPLCFPIVGSLRNKTATIGNGKTATMERHGVVRNMEFSPVEVSDTSVTLSVKADDETLARYPYQFEYRVTYSVSGKTLKVTFTAINHDSEPMPYTLGGHPAFNCPMGKDDAFEDYVVEFEKPETADCPTPIKETGLMDYNLRTRMLTNETTLPMRHELFKVDAVVFDRLVSRKAKLYNPKTGMGVEMDFHDFKYLLVWSAANNAPFVALEPWNGLTTCNDEDDVFEHKHDIVTLQPGESHSYSFTVTIL</sequence>
<dbReference type="InterPro" id="IPR008183">
    <property type="entry name" value="Aldose_1/G6P_1-epimerase"/>
</dbReference>
<reference evidence="1" key="2">
    <citation type="journal article" date="2021" name="PeerJ">
        <title>Extensive microbial diversity within the chicken gut microbiome revealed by metagenomics and culture.</title>
        <authorList>
            <person name="Gilroy R."/>
            <person name="Ravi A."/>
            <person name="Getino M."/>
            <person name="Pursley I."/>
            <person name="Horton D.L."/>
            <person name="Alikhan N.F."/>
            <person name="Baker D."/>
            <person name="Gharbi K."/>
            <person name="Hall N."/>
            <person name="Watson M."/>
            <person name="Adriaenssens E.M."/>
            <person name="Foster-Nyarko E."/>
            <person name="Jarju S."/>
            <person name="Secka A."/>
            <person name="Antonio M."/>
            <person name="Oren A."/>
            <person name="Chaudhuri R.R."/>
            <person name="La Ragione R."/>
            <person name="Hildebrand F."/>
            <person name="Pallen M.J."/>
        </authorList>
    </citation>
    <scope>NUCLEOTIDE SEQUENCE</scope>
    <source>
        <strain evidence="1">ChiSjej1B19-7085</strain>
    </source>
</reference>
<dbReference type="PANTHER" id="PTHR11122:SF13">
    <property type="entry name" value="GLUCOSE-6-PHOSPHATE 1-EPIMERASE"/>
    <property type="match status" value="1"/>
</dbReference>
<gene>
    <name evidence="1" type="ORF">IAA54_08770</name>
</gene>
<protein>
    <submittedName>
        <fullName evidence="1">Aldose 1-epimerase family protein</fullName>
    </submittedName>
</protein>
<dbReference type="GO" id="GO:0030246">
    <property type="term" value="F:carbohydrate binding"/>
    <property type="evidence" value="ECO:0007669"/>
    <property type="project" value="InterPro"/>
</dbReference>
<evidence type="ECO:0000313" key="1">
    <source>
        <dbReference type="EMBL" id="HIR57750.1"/>
    </source>
</evidence>
<proteinExistence type="predicted"/>
<name>A0A9D1DRG7_9FIRM</name>
<reference evidence="1" key="1">
    <citation type="submission" date="2020-10" db="EMBL/GenBank/DDBJ databases">
        <authorList>
            <person name="Gilroy R."/>
        </authorList>
    </citation>
    <scope>NUCLEOTIDE SEQUENCE</scope>
    <source>
        <strain evidence="1">ChiSjej1B19-7085</strain>
    </source>
</reference>
<dbReference type="InterPro" id="IPR014718">
    <property type="entry name" value="GH-type_carb-bd"/>
</dbReference>